<comment type="caution">
    <text evidence="2">The sequence shown here is derived from an EMBL/GenBank/DDBJ whole genome shotgun (WGS) entry which is preliminary data.</text>
</comment>
<keyword evidence="3" id="KW-1185">Reference proteome</keyword>
<dbReference type="OrthoDB" id="3692311at2759"/>
<name>A0A9P8W4F9_9HYPO</name>
<feature type="transmembrane region" description="Helical" evidence="1">
    <location>
        <begin position="46"/>
        <end position="70"/>
    </location>
</feature>
<protein>
    <submittedName>
        <fullName evidence="2">Uncharacterized protein</fullName>
    </submittedName>
</protein>
<keyword evidence="1" id="KW-0472">Membrane</keyword>
<feature type="transmembrane region" description="Helical" evidence="1">
    <location>
        <begin position="123"/>
        <end position="141"/>
    </location>
</feature>
<gene>
    <name evidence="2" type="ORF">B0T10DRAFT_490609</name>
</gene>
<accession>A0A9P8W4F9</accession>
<proteinExistence type="predicted"/>
<dbReference type="EMBL" id="JAGPYM010000015">
    <property type="protein sequence ID" value="KAH6887019.1"/>
    <property type="molecule type" value="Genomic_DNA"/>
</dbReference>
<feature type="transmembrane region" description="Helical" evidence="1">
    <location>
        <begin position="147"/>
        <end position="172"/>
    </location>
</feature>
<evidence type="ECO:0000313" key="2">
    <source>
        <dbReference type="EMBL" id="KAH6887019.1"/>
    </source>
</evidence>
<sequence length="625" mass="68112">MLPFSNPQLKADAAVSSTSSFDKPKSRLLQWPRAKLHGGISRPFELLINILGILVALGIVVYICILLRFSGRPLKEAEGVGNYLVELSRLGPTVYPLMFAFILGKAIKSYARWRMQRGERIGLLDLLYGSTTATGTVSTIFELQTIGLVAIGLVLIWSLSPLGGQAILRVLLLKNDIHTSSKMVQYVDSNSSFPTDFMLGDYAGANVPVTSLFSASLASVNSNQNSSMDQWGNIKIPILELLPGYSGTEGRDWIAINDRNTTPEYSSLTGIPVGAIPRNQNSTFTMETSYLHFDCHTLRSYNMSAQGPLNTTNNMNSKAFRWGQMASADGSNEVRKRCTDPTFRPQSLQYLGWDGQDYDMTYANCTVTTSHVEVKAECIGWSCSATHMRPSATSPGLRSNLTLLDLCNATLNGLGYFLEPLKLLADSGGRSGSPSLIQGFLVDPVQTFNITAVRTNPPVYTIGKVRFATRFAQLLNTYWLSMIATGALQADHASEYRLLYASALETNVTSDAAVMTIHYNKAWMGVLILSTFVVLLVSIAGLVTDLVIWVPRLMMNVSTLTRGNSNFGLPAGGGALADEERSRLLKGVRVRFGVVSGLDDEYLLIGDCIEEGGRVSGAHKGNAYL</sequence>
<dbReference type="AlphaFoldDB" id="A0A9P8W4F9"/>
<keyword evidence="1" id="KW-1133">Transmembrane helix</keyword>
<evidence type="ECO:0000313" key="3">
    <source>
        <dbReference type="Proteomes" id="UP000777438"/>
    </source>
</evidence>
<evidence type="ECO:0000256" key="1">
    <source>
        <dbReference type="SAM" id="Phobius"/>
    </source>
</evidence>
<reference evidence="2 3" key="1">
    <citation type="journal article" date="2021" name="Nat. Commun.">
        <title>Genetic determinants of endophytism in the Arabidopsis root mycobiome.</title>
        <authorList>
            <person name="Mesny F."/>
            <person name="Miyauchi S."/>
            <person name="Thiergart T."/>
            <person name="Pickel B."/>
            <person name="Atanasova L."/>
            <person name="Karlsson M."/>
            <person name="Huettel B."/>
            <person name="Barry K.W."/>
            <person name="Haridas S."/>
            <person name="Chen C."/>
            <person name="Bauer D."/>
            <person name="Andreopoulos W."/>
            <person name="Pangilinan J."/>
            <person name="LaButti K."/>
            <person name="Riley R."/>
            <person name="Lipzen A."/>
            <person name="Clum A."/>
            <person name="Drula E."/>
            <person name="Henrissat B."/>
            <person name="Kohler A."/>
            <person name="Grigoriev I.V."/>
            <person name="Martin F.M."/>
            <person name="Hacquard S."/>
        </authorList>
    </citation>
    <scope>NUCLEOTIDE SEQUENCE [LARGE SCALE GENOMIC DNA]</scope>
    <source>
        <strain evidence="2 3">MPI-CAGE-CH-0241</strain>
    </source>
</reference>
<feature type="transmembrane region" description="Helical" evidence="1">
    <location>
        <begin position="525"/>
        <end position="550"/>
    </location>
</feature>
<keyword evidence="1" id="KW-0812">Transmembrane</keyword>
<organism evidence="2 3">
    <name type="scientific">Thelonectria olida</name>
    <dbReference type="NCBI Taxonomy" id="1576542"/>
    <lineage>
        <taxon>Eukaryota</taxon>
        <taxon>Fungi</taxon>
        <taxon>Dikarya</taxon>
        <taxon>Ascomycota</taxon>
        <taxon>Pezizomycotina</taxon>
        <taxon>Sordariomycetes</taxon>
        <taxon>Hypocreomycetidae</taxon>
        <taxon>Hypocreales</taxon>
        <taxon>Nectriaceae</taxon>
        <taxon>Thelonectria</taxon>
    </lineage>
</organism>
<dbReference type="Proteomes" id="UP000777438">
    <property type="component" value="Unassembled WGS sequence"/>
</dbReference>